<evidence type="ECO:0000313" key="1">
    <source>
        <dbReference type="EMBL" id="CTP93305.1"/>
    </source>
</evidence>
<gene>
    <name evidence="1" type="ORF">XTPLMG728_3677</name>
</gene>
<dbReference type="RefSeq" id="WP_080999516.1">
    <property type="nucleotide sequence ID" value="NZ_CXOK01000149.1"/>
</dbReference>
<dbReference type="Proteomes" id="UP000041247">
    <property type="component" value="Unassembled WGS sequence"/>
</dbReference>
<protein>
    <submittedName>
        <fullName evidence="1">Uncharacterized protein</fullName>
    </submittedName>
</protein>
<proteinExistence type="predicted"/>
<name>A0A0K3ACR2_9XANT</name>
<evidence type="ECO:0000313" key="2">
    <source>
        <dbReference type="Proteomes" id="UP000041247"/>
    </source>
</evidence>
<reference evidence="1 2" key="1">
    <citation type="submission" date="2015-07" db="EMBL/GenBank/DDBJ databases">
        <authorList>
            <person name="Noorani M."/>
        </authorList>
    </citation>
    <scope>NUCLEOTIDE SEQUENCE [LARGE SCALE GENOMIC DNA]</scope>
    <source>
        <strain evidence="1">LMG728</strain>
    </source>
</reference>
<dbReference type="EMBL" id="CXOK01000149">
    <property type="protein sequence ID" value="CTP93305.1"/>
    <property type="molecule type" value="Genomic_DNA"/>
</dbReference>
<sequence>MSAPAADYLRVSSDPRLTISAGQLIVKEVMLTPDEKNGLTASLALYDENGGSPTVIGNLQVPESFSIPAYVAKTVAVAKVTAQADGTRPMTAMDAVTTPAYRDAAAKAALSENNLGPFWYFNERMRVAISSFTSAISLGYIQTPIKIIDNIQFRDGSFFRVEWNPSSKDYYYVKGSAIDAVGNPIPETIKDVTGEEGGTRNYVYPNTPAAQGAGTEMINHISDLGVRWNGPSNVTVNTSYMVACSYTPSGAVCEIHLLTN</sequence>
<organism evidence="1 2">
    <name type="scientific">Xanthomonas graminis pv. poae</name>
    <dbReference type="NCBI Taxonomy" id="227946"/>
    <lineage>
        <taxon>Bacteria</taxon>
        <taxon>Pseudomonadati</taxon>
        <taxon>Pseudomonadota</taxon>
        <taxon>Gammaproteobacteria</taxon>
        <taxon>Lysobacterales</taxon>
        <taxon>Lysobacteraceae</taxon>
        <taxon>Xanthomonas</taxon>
        <taxon>Xanthomonas translucens group</taxon>
        <taxon>Xanthomonas graminis</taxon>
    </lineage>
</organism>
<accession>A0A0K3ACR2</accession>
<dbReference type="AlphaFoldDB" id="A0A0K3ACR2"/>